<reference evidence="2 3" key="1">
    <citation type="submission" date="2017-02" db="EMBL/GenBank/DDBJ databases">
        <title>The new phylogeny of genus Mycobacterium.</title>
        <authorList>
            <person name="Tortoli E."/>
            <person name="Trovato A."/>
            <person name="Cirillo D.M."/>
        </authorList>
    </citation>
    <scope>NUCLEOTIDE SEQUENCE [LARGE SCALE GENOMIC DNA]</scope>
    <source>
        <strain evidence="2 3">DSM 44338</strain>
    </source>
</reference>
<dbReference type="PANTHER" id="PTHR43591:SF24">
    <property type="entry name" value="2-METHOXY-6-POLYPRENYL-1,4-BENZOQUINOL METHYLASE, MITOCHONDRIAL"/>
    <property type="match status" value="1"/>
</dbReference>
<keyword evidence="2" id="KW-0489">Methyltransferase</keyword>
<dbReference type="STRING" id="75922.BST47_20710"/>
<dbReference type="AlphaFoldDB" id="A0A1X0JL63"/>
<sequence>MTTIEEHELDRQLKAKHRALWASGDYAAVAAELIPALGVELVRASGVKQGDHVLDVAAGSGNAAIPAAEAGAIVTASDLTPELFDAGRAIATRRGVELEWVEADAEALPFADNSFDAVISCVGVMFAPHHQAAADELVRVTRRGGTIALLSWTPEGFIGNLFKTMKPYAPPPPPGASPAPLWGSEDHVRELFGDRVSDLTMWRQTVMLDHCTEPTHFREYWKSNYGPTIAAYKFNADAPDRIEALDRDFLEFLTSWNRGDDQRAVWEAEYLLTTATKR</sequence>
<dbReference type="GO" id="GO:0008757">
    <property type="term" value="F:S-adenosylmethionine-dependent methyltransferase activity"/>
    <property type="evidence" value="ECO:0007669"/>
    <property type="project" value="InterPro"/>
</dbReference>
<dbReference type="Pfam" id="PF08241">
    <property type="entry name" value="Methyltransf_11"/>
    <property type="match status" value="1"/>
</dbReference>
<accession>A0A1X0JL63</accession>
<keyword evidence="2" id="KW-0808">Transferase</keyword>
<feature type="domain" description="Methyltransferase type 11" evidence="1">
    <location>
        <begin position="54"/>
        <end position="148"/>
    </location>
</feature>
<evidence type="ECO:0000313" key="2">
    <source>
        <dbReference type="EMBL" id="ORB63146.1"/>
    </source>
</evidence>
<organism evidence="2 3">
    <name type="scientific">Mycolicibacterium tusciae</name>
    <dbReference type="NCBI Taxonomy" id="75922"/>
    <lineage>
        <taxon>Bacteria</taxon>
        <taxon>Bacillati</taxon>
        <taxon>Actinomycetota</taxon>
        <taxon>Actinomycetes</taxon>
        <taxon>Mycobacteriales</taxon>
        <taxon>Mycobacteriaceae</taxon>
        <taxon>Mycolicibacterium</taxon>
    </lineage>
</organism>
<dbReference type="InterPro" id="IPR013216">
    <property type="entry name" value="Methyltransf_11"/>
</dbReference>
<protein>
    <submittedName>
        <fullName evidence="2">SAM-dependent methyltransferase</fullName>
    </submittedName>
</protein>
<dbReference type="Proteomes" id="UP000192411">
    <property type="component" value="Unassembled WGS sequence"/>
</dbReference>
<comment type="caution">
    <text evidence="2">The sequence shown here is derived from an EMBL/GenBank/DDBJ whole genome shotgun (WGS) entry which is preliminary data.</text>
</comment>
<dbReference type="PANTHER" id="PTHR43591">
    <property type="entry name" value="METHYLTRANSFERASE"/>
    <property type="match status" value="1"/>
</dbReference>
<dbReference type="SUPFAM" id="SSF53335">
    <property type="entry name" value="S-adenosyl-L-methionine-dependent methyltransferases"/>
    <property type="match status" value="1"/>
</dbReference>
<evidence type="ECO:0000259" key="1">
    <source>
        <dbReference type="Pfam" id="PF08241"/>
    </source>
</evidence>
<proteinExistence type="predicted"/>
<gene>
    <name evidence="2" type="ORF">BST47_20710</name>
</gene>
<dbReference type="RefSeq" id="WP_083127524.1">
    <property type="nucleotide sequence ID" value="NZ_MVIM01000012.1"/>
</dbReference>
<dbReference type="GO" id="GO:0032259">
    <property type="term" value="P:methylation"/>
    <property type="evidence" value="ECO:0007669"/>
    <property type="project" value="UniProtKB-KW"/>
</dbReference>
<evidence type="ECO:0000313" key="3">
    <source>
        <dbReference type="Proteomes" id="UP000192411"/>
    </source>
</evidence>
<dbReference type="OrthoDB" id="9795634at2"/>
<keyword evidence="3" id="KW-1185">Reference proteome</keyword>
<dbReference type="CDD" id="cd02440">
    <property type="entry name" value="AdoMet_MTases"/>
    <property type="match status" value="1"/>
</dbReference>
<name>A0A1X0JL63_9MYCO</name>
<dbReference type="InterPro" id="IPR029063">
    <property type="entry name" value="SAM-dependent_MTases_sf"/>
</dbReference>
<dbReference type="Gene3D" id="3.40.50.150">
    <property type="entry name" value="Vaccinia Virus protein VP39"/>
    <property type="match status" value="1"/>
</dbReference>
<dbReference type="EMBL" id="MVIM01000012">
    <property type="protein sequence ID" value="ORB63146.1"/>
    <property type="molecule type" value="Genomic_DNA"/>
</dbReference>